<name>A0A0K6GQ43_9BACL</name>
<dbReference type="Proteomes" id="UP000182738">
    <property type="component" value="Unassembled WGS sequence"/>
</dbReference>
<dbReference type="STRING" id="1325335.GCA_001418025_01985"/>
<evidence type="ECO:0000313" key="2">
    <source>
        <dbReference type="Proteomes" id="UP000182738"/>
    </source>
</evidence>
<reference evidence="2" key="1">
    <citation type="submission" date="2015-08" db="EMBL/GenBank/DDBJ databases">
        <authorList>
            <person name="Varghese N."/>
        </authorList>
    </citation>
    <scope>NUCLEOTIDE SEQUENCE [LARGE SCALE GENOMIC DNA]</scope>
    <source>
        <strain evidence="2">DSM 27374</strain>
    </source>
</reference>
<evidence type="ECO:0008006" key="3">
    <source>
        <dbReference type="Google" id="ProtNLM"/>
    </source>
</evidence>
<dbReference type="OrthoDB" id="7054537at2"/>
<accession>A0A0K6GQ43</accession>
<keyword evidence="2" id="KW-1185">Reference proteome</keyword>
<protein>
    <recommendedName>
        <fullName evidence="3">Amidase</fullName>
    </recommendedName>
</protein>
<proteinExistence type="predicted"/>
<gene>
    <name evidence="1" type="ORF">Ga0061060_1138</name>
</gene>
<dbReference type="AlphaFoldDB" id="A0A0K6GQ43"/>
<dbReference type="EMBL" id="CYGZ01000013">
    <property type="protein sequence ID" value="CUA80673.1"/>
    <property type="molecule type" value="Genomic_DNA"/>
</dbReference>
<dbReference type="RefSeq" id="WP_055441584.1">
    <property type="nucleotide sequence ID" value="NZ_BAABDZ010000007.1"/>
</dbReference>
<sequence length="292" mass="34384">MKKIVGIIAFLFVLVVGGVYLFAQERQLMRATWLWNPWLLVKNEERIFSFLEKKQISDVYVQIDEEIPIDTYRQFVRHATEKGIRVYVLDGAPHWIETNEGIERLFRWIDRYESAAEQNEKFSGVHLDVEPYLHERWRTNREEAIVSYQTLLQRTRQLSSERSLRFEVDIPFWFDEVQYVNGNLAEWVIAHTDGVAIMAYRDEAKAIINIVKKEMNFAKKYNKSIVIGVETGQVEEGDHVSFVEESETYMNEQLAIVQQHYARTKSFSGIAVHHLEQWMNRNEKTGEGGMDE</sequence>
<dbReference type="SUPFAM" id="SSF51445">
    <property type="entry name" value="(Trans)glycosidases"/>
    <property type="match status" value="1"/>
</dbReference>
<dbReference type="InterPro" id="IPR017853">
    <property type="entry name" value="GH"/>
</dbReference>
<evidence type="ECO:0000313" key="1">
    <source>
        <dbReference type="EMBL" id="CUA80673.1"/>
    </source>
</evidence>
<organism evidence="1 2">
    <name type="scientific">Anoxybacillus suryakundensis</name>
    <dbReference type="NCBI Taxonomy" id="1325335"/>
    <lineage>
        <taxon>Bacteria</taxon>
        <taxon>Bacillati</taxon>
        <taxon>Bacillota</taxon>
        <taxon>Bacilli</taxon>
        <taxon>Bacillales</taxon>
        <taxon>Anoxybacillaceae</taxon>
        <taxon>Anoxybacillus</taxon>
    </lineage>
</organism>